<dbReference type="AlphaFoldDB" id="A0A8D8L2X3"/>
<reference evidence="1" key="1">
    <citation type="submission" date="2021-05" db="EMBL/GenBank/DDBJ databases">
        <authorList>
            <person name="Alioto T."/>
            <person name="Alioto T."/>
            <person name="Gomez Garrido J."/>
        </authorList>
    </citation>
    <scope>NUCLEOTIDE SEQUENCE</scope>
</reference>
<evidence type="ECO:0000313" key="1">
    <source>
        <dbReference type="EMBL" id="CAG6601605.1"/>
    </source>
</evidence>
<organism evidence="1">
    <name type="scientific">Culex pipiens</name>
    <name type="common">House mosquito</name>
    <dbReference type="NCBI Taxonomy" id="7175"/>
    <lineage>
        <taxon>Eukaryota</taxon>
        <taxon>Metazoa</taxon>
        <taxon>Ecdysozoa</taxon>
        <taxon>Arthropoda</taxon>
        <taxon>Hexapoda</taxon>
        <taxon>Insecta</taxon>
        <taxon>Pterygota</taxon>
        <taxon>Neoptera</taxon>
        <taxon>Endopterygota</taxon>
        <taxon>Diptera</taxon>
        <taxon>Nematocera</taxon>
        <taxon>Culicoidea</taxon>
        <taxon>Culicidae</taxon>
        <taxon>Culicinae</taxon>
        <taxon>Culicini</taxon>
        <taxon>Culex</taxon>
        <taxon>Culex</taxon>
    </lineage>
</organism>
<dbReference type="EMBL" id="HBUE01347578">
    <property type="protein sequence ID" value="CAG6601605.1"/>
    <property type="molecule type" value="Transcribed_RNA"/>
</dbReference>
<sequence length="139" mass="15764">MIRFSYDVLLGLPLDTSSQTRAIELFQLPFHLSFSSSTHEPQGSPFNSAFWLPTSPSPFQLTQKRLASKSGFPLGCFSVNHMQGNHSRKPSRLGVVDPRPQIFRKITWALRLLLKIAGFRQIFFGDVETSHKRAINYAN</sequence>
<protein>
    <submittedName>
        <fullName evidence="1">(northern house mosquito) hypothetical protein</fullName>
    </submittedName>
</protein>
<name>A0A8D8L2X3_CULPI</name>
<proteinExistence type="predicted"/>
<accession>A0A8D8L2X3</accession>